<accession>A0ABP7QQA7</accession>
<dbReference type="RefSeq" id="WP_259089488.1">
    <property type="nucleotide sequence ID" value="NZ_BAAAZC010000029.1"/>
</dbReference>
<feature type="compositionally biased region" description="Acidic residues" evidence="1">
    <location>
        <begin position="35"/>
        <end position="48"/>
    </location>
</feature>
<evidence type="ECO:0000313" key="2">
    <source>
        <dbReference type="EMBL" id="GAA3986419.1"/>
    </source>
</evidence>
<gene>
    <name evidence="2" type="ORF">GCM10022210_43520</name>
</gene>
<evidence type="ECO:0000256" key="1">
    <source>
        <dbReference type="SAM" id="MobiDB-lite"/>
    </source>
</evidence>
<comment type="caution">
    <text evidence="2">The sequence shown here is derived from an EMBL/GenBank/DDBJ whole genome shotgun (WGS) entry which is preliminary data.</text>
</comment>
<proteinExistence type="predicted"/>
<feature type="region of interest" description="Disordered" evidence="1">
    <location>
        <begin position="1"/>
        <end position="131"/>
    </location>
</feature>
<dbReference type="Proteomes" id="UP001500742">
    <property type="component" value="Unassembled WGS sequence"/>
</dbReference>
<keyword evidence="3" id="KW-1185">Reference proteome</keyword>
<feature type="compositionally biased region" description="Basic and acidic residues" evidence="1">
    <location>
        <begin position="56"/>
        <end position="81"/>
    </location>
</feature>
<protein>
    <submittedName>
        <fullName evidence="2">Uncharacterized protein</fullName>
    </submittedName>
</protein>
<feature type="compositionally biased region" description="Polar residues" evidence="1">
    <location>
        <begin position="16"/>
        <end position="29"/>
    </location>
</feature>
<name>A0ABP7QQA7_9SPHI</name>
<evidence type="ECO:0000313" key="3">
    <source>
        <dbReference type="Proteomes" id="UP001500742"/>
    </source>
</evidence>
<organism evidence="2 3">
    <name type="scientific">Mucilaginibacter dorajii</name>
    <dbReference type="NCBI Taxonomy" id="692994"/>
    <lineage>
        <taxon>Bacteria</taxon>
        <taxon>Pseudomonadati</taxon>
        <taxon>Bacteroidota</taxon>
        <taxon>Sphingobacteriia</taxon>
        <taxon>Sphingobacteriales</taxon>
        <taxon>Sphingobacteriaceae</taxon>
        <taxon>Mucilaginibacter</taxon>
    </lineage>
</organism>
<reference evidence="3" key="1">
    <citation type="journal article" date="2019" name="Int. J. Syst. Evol. Microbiol.">
        <title>The Global Catalogue of Microorganisms (GCM) 10K type strain sequencing project: providing services to taxonomists for standard genome sequencing and annotation.</title>
        <authorList>
            <consortium name="The Broad Institute Genomics Platform"/>
            <consortium name="The Broad Institute Genome Sequencing Center for Infectious Disease"/>
            <person name="Wu L."/>
            <person name="Ma J."/>
        </authorList>
    </citation>
    <scope>NUCLEOTIDE SEQUENCE [LARGE SCALE GENOMIC DNA]</scope>
    <source>
        <strain evidence="3">JCM 16601</strain>
    </source>
</reference>
<dbReference type="EMBL" id="BAAAZC010000029">
    <property type="protein sequence ID" value="GAA3986419.1"/>
    <property type="molecule type" value="Genomic_DNA"/>
</dbReference>
<feature type="compositionally biased region" description="Polar residues" evidence="1">
    <location>
        <begin position="83"/>
        <end position="92"/>
    </location>
</feature>
<feature type="compositionally biased region" description="Basic and acidic residues" evidence="1">
    <location>
        <begin position="122"/>
        <end position="131"/>
    </location>
</feature>
<sequence>MDIQNETWENRDSDFENTNSGSVNGSNAYRRNADLEDDSDDSDEDDLTGEYPNETPEERKTRTEGVGRHSQAEVDQPDRSADASYSEQTDVTPPNKHEFHSVGPSKTDFASRPQGRTTGRMVGHEPGTEGI</sequence>